<dbReference type="SUPFAM" id="SSF55811">
    <property type="entry name" value="Nudix"/>
    <property type="match status" value="1"/>
</dbReference>
<dbReference type="OrthoDB" id="511483at2"/>
<evidence type="ECO:0000313" key="1">
    <source>
        <dbReference type="EMBL" id="ALC82768.1"/>
    </source>
</evidence>
<sequence>MRDRGSAVLIENNQVALIKRKREDSTYYVFPGGGIENGETAERKNYCERPSGKSEVYGMQYFFLAEIIGGDFGTGQGKEFSNKKRGTYEPMWIDIHSLSSIDIRPREVSARIQSLFA</sequence>
<dbReference type="EMBL" id="CP012600">
    <property type="protein sequence ID" value="ALC82768.1"/>
    <property type="molecule type" value="Genomic_DNA"/>
</dbReference>
<reference evidence="2" key="1">
    <citation type="submission" date="2015-08" db="EMBL/GenBank/DDBJ databases">
        <title>Genome sequencing project for genomic taxonomy and phylogenomics of Bacillus-like bacteria.</title>
        <authorList>
            <person name="Liu B."/>
            <person name="Wang J."/>
            <person name="Zhu Y."/>
            <person name="Liu G."/>
            <person name="Chen Q."/>
            <person name="Chen Z."/>
            <person name="Lan J."/>
            <person name="Che J."/>
            <person name="Ge C."/>
            <person name="Shi H."/>
            <person name="Pan Z."/>
            <person name="Liu X."/>
        </authorList>
    </citation>
    <scope>NUCLEOTIDE SEQUENCE [LARGE SCALE GENOMIC DNA]</scope>
    <source>
        <strain evidence="2">FJAT-4402</strain>
    </source>
</reference>
<dbReference type="PATRIC" id="fig|1441095.3.peg.3338"/>
<protein>
    <recommendedName>
        <fullName evidence="3">DNA mismatch repair protein MutT</fullName>
    </recommendedName>
</protein>
<dbReference type="Proteomes" id="UP000067625">
    <property type="component" value="Chromosome"/>
</dbReference>
<dbReference type="AlphaFoldDB" id="A0A0M4FVU5"/>
<reference evidence="1 2" key="2">
    <citation type="journal article" date="2016" name="Int. J. Syst. Evol. Microbiol.">
        <title>Bacillus gobiensis sp. nov., isolated from a soil sample.</title>
        <authorList>
            <person name="Liu B."/>
            <person name="Liu G.H."/>
            <person name="Cetin S."/>
            <person name="Schumann P."/>
            <person name="Pan Z.Z."/>
            <person name="Chen Q.Q."/>
        </authorList>
    </citation>
    <scope>NUCLEOTIDE SEQUENCE [LARGE SCALE GENOMIC DNA]</scope>
    <source>
        <strain evidence="1 2">FJAT-4402</strain>
    </source>
</reference>
<dbReference type="RefSeq" id="WP_053604579.1">
    <property type="nucleotide sequence ID" value="NZ_CP012600.1"/>
</dbReference>
<dbReference type="InterPro" id="IPR015797">
    <property type="entry name" value="NUDIX_hydrolase-like_dom_sf"/>
</dbReference>
<evidence type="ECO:0000313" key="2">
    <source>
        <dbReference type="Proteomes" id="UP000067625"/>
    </source>
</evidence>
<dbReference type="Gene3D" id="3.90.79.10">
    <property type="entry name" value="Nucleoside Triphosphate Pyrophosphohydrolase"/>
    <property type="match status" value="1"/>
</dbReference>
<proteinExistence type="predicted"/>
<dbReference type="CDD" id="cd04669">
    <property type="entry name" value="NUDIX_Hydrolase"/>
    <property type="match status" value="1"/>
</dbReference>
<gene>
    <name evidence="1" type="ORF">AM592_15130</name>
</gene>
<accession>A0A0M4FVU5</accession>
<evidence type="ECO:0008006" key="3">
    <source>
        <dbReference type="Google" id="ProtNLM"/>
    </source>
</evidence>
<keyword evidence="2" id="KW-1185">Reference proteome</keyword>
<organism evidence="1 2">
    <name type="scientific">Bacillus gobiensis</name>
    <dbReference type="NCBI Taxonomy" id="1441095"/>
    <lineage>
        <taxon>Bacteria</taxon>
        <taxon>Bacillati</taxon>
        <taxon>Bacillota</taxon>
        <taxon>Bacilli</taxon>
        <taxon>Bacillales</taxon>
        <taxon>Bacillaceae</taxon>
        <taxon>Bacillus</taxon>
    </lineage>
</organism>
<dbReference type="STRING" id="1441095.AM592_15130"/>
<name>A0A0M4FVU5_9BACI</name>